<evidence type="ECO:0000313" key="15">
    <source>
        <dbReference type="Proteomes" id="UP000460718"/>
    </source>
</evidence>
<feature type="chain" id="PRO_5036164880" description="RxLR effector protein" evidence="1">
    <location>
        <begin position="20"/>
        <end position="60"/>
    </location>
</feature>
<reference evidence="3 15" key="1">
    <citation type="submission" date="2018-09" db="EMBL/GenBank/DDBJ databases">
        <title>Genomic investigation of the strawberry pathogen Phytophthora fragariae indicates pathogenicity is determined by transcriptional variation in three key races.</title>
        <authorList>
            <person name="Adams T.M."/>
            <person name="Armitage A.D."/>
            <person name="Sobczyk M.K."/>
            <person name="Bates H.J."/>
            <person name="Dunwell J.M."/>
            <person name="Nellist C.F."/>
            <person name="Harrison R.J."/>
        </authorList>
    </citation>
    <scope>NUCLEOTIDE SEQUENCE [LARGE SCALE GENOMIC DNA]</scope>
    <source>
        <strain evidence="8 11">A4</strain>
        <strain evidence="7 12">BC-1</strain>
        <strain evidence="6 10">NOV-27</strain>
        <strain evidence="5 13">NOV-5</strain>
        <strain evidence="4 14">NOV-71</strain>
        <strain evidence="2 9">NOV-9</strain>
        <strain evidence="3 15">SCRP245</strain>
    </source>
</reference>
<dbReference type="EMBL" id="QXGA01000404">
    <property type="protein sequence ID" value="KAE9146486.1"/>
    <property type="molecule type" value="Genomic_DNA"/>
</dbReference>
<feature type="signal peptide" evidence="1">
    <location>
        <begin position="1"/>
        <end position="19"/>
    </location>
</feature>
<evidence type="ECO:0000313" key="7">
    <source>
        <dbReference type="EMBL" id="KAE9238473.1"/>
    </source>
</evidence>
<dbReference type="OrthoDB" id="10277358at2759"/>
<keyword evidence="1" id="KW-0732">Signal</keyword>
<gene>
    <name evidence="8" type="ORF">PF001_g8659</name>
    <name evidence="7" type="ORF">PF002_g10642</name>
    <name evidence="6" type="ORF">PF005_g9471</name>
    <name evidence="5" type="ORF">PF006_g8744</name>
    <name evidence="4" type="ORF">PF007_g10614</name>
    <name evidence="2" type="ORF">PF009_g10567</name>
    <name evidence="3" type="ORF">PF011_g8237</name>
</gene>
<evidence type="ECO:0000313" key="6">
    <source>
        <dbReference type="EMBL" id="KAE9215337.1"/>
    </source>
</evidence>
<evidence type="ECO:0000313" key="13">
    <source>
        <dbReference type="Proteomes" id="UP000440732"/>
    </source>
</evidence>
<evidence type="ECO:0000313" key="12">
    <source>
        <dbReference type="Proteomes" id="UP000440367"/>
    </source>
</evidence>
<evidence type="ECO:0000313" key="5">
    <source>
        <dbReference type="EMBL" id="KAE9146486.1"/>
    </source>
</evidence>
<dbReference type="Proteomes" id="UP000429523">
    <property type="component" value="Unassembled WGS sequence"/>
</dbReference>
<dbReference type="Proteomes" id="UP000460718">
    <property type="component" value="Unassembled WGS sequence"/>
</dbReference>
<sequence>MRTSMVLLASFSLLLMTRRSSPYLRRHKPYRYLRLGGYYEHAALPKYVPVDRGRHQVAQQ</sequence>
<dbReference type="AlphaFoldDB" id="A0A6A3L4S0"/>
<proteinExistence type="predicted"/>
<dbReference type="EMBL" id="QXGF01000479">
    <property type="protein sequence ID" value="KAE8939588.1"/>
    <property type="molecule type" value="Genomic_DNA"/>
</dbReference>
<protein>
    <recommendedName>
        <fullName evidence="16">RxLR effector protein</fullName>
    </recommendedName>
</protein>
<dbReference type="Proteomes" id="UP000437068">
    <property type="component" value="Unassembled WGS sequence"/>
</dbReference>
<organism evidence="3 15">
    <name type="scientific">Phytophthora fragariae</name>
    <dbReference type="NCBI Taxonomy" id="53985"/>
    <lineage>
        <taxon>Eukaryota</taxon>
        <taxon>Sar</taxon>
        <taxon>Stramenopiles</taxon>
        <taxon>Oomycota</taxon>
        <taxon>Peronosporomycetes</taxon>
        <taxon>Peronosporales</taxon>
        <taxon>Peronosporaceae</taxon>
        <taxon>Phytophthora</taxon>
    </lineage>
</organism>
<evidence type="ECO:0000313" key="8">
    <source>
        <dbReference type="EMBL" id="KAE9313605.1"/>
    </source>
</evidence>
<dbReference type="EMBL" id="QXGD01000471">
    <property type="protein sequence ID" value="KAE9238473.1"/>
    <property type="molecule type" value="Genomic_DNA"/>
</dbReference>
<evidence type="ECO:0000313" key="3">
    <source>
        <dbReference type="EMBL" id="KAE9014019.1"/>
    </source>
</evidence>
<dbReference type="Proteomes" id="UP000440367">
    <property type="component" value="Unassembled WGS sequence"/>
</dbReference>
<comment type="caution">
    <text evidence="3">The sequence shown here is derived from an EMBL/GenBank/DDBJ whole genome shotgun (WGS) entry which is preliminary data.</text>
</comment>
<dbReference type="EMBL" id="QXFW01000383">
    <property type="protein sequence ID" value="KAE9014019.1"/>
    <property type="molecule type" value="Genomic_DNA"/>
</dbReference>
<evidence type="ECO:0000313" key="4">
    <source>
        <dbReference type="EMBL" id="KAE9113790.1"/>
    </source>
</evidence>
<evidence type="ECO:0000313" key="2">
    <source>
        <dbReference type="EMBL" id="KAE8939588.1"/>
    </source>
</evidence>
<evidence type="ECO:0000313" key="14">
    <source>
        <dbReference type="Proteomes" id="UP000441208"/>
    </source>
</evidence>
<dbReference type="EMBL" id="QXGE01000398">
    <property type="protein sequence ID" value="KAE9313605.1"/>
    <property type="molecule type" value="Genomic_DNA"/>
</dbReference>
<dbReference type="EMBL" id="QXGB01000428">
    <property type="protein sequence ID" value="KAE9215337.1"/>
    <property type="molecule type" value="Genomic_DNA"/>
</dbReference>
<evidence type="ECO:0000313" key="10">
    <source>
        <dbReference type="Proteomes" id="UP000433483"/>
    </source>
</evidence>
<keyword evidence="10" id="KW-1185">Reference proteome</keyword>
<dbReference type="Proteomes" id="UP000440732">
    <property type="component" value="Unassembled WGS sequence"/>
</dbReference>
<evidence type="ECO:0000313" key="11">
    <source>
        <dbReference type="Proteomes" id="UP000437068"/>
    </source>
</evidence>
<dbReference type="Proteomes" id="UP000441208">
    <property type="component" value="Unassembled WGS sequence"/>
</dbReference>
<evidence type="ECO:0000256" key="1">
    <source>
        <dbReference type="SAM" id="SignalP"/>
    </source>
</evidence>
<dbReference type="EMBL" id="QXFZ01000507">
    <property type="protein sequence ID" value="KAE9113790.1"/>
    <property type="molecule type" value="Genomic_DNA"/>
</dbReference>
<evidence type="ECO:0000313" key="9">
    <source>
        <dbReference type="Proteomes" id="UP000429523"/>
    </source>
</evidence>
<dbReference type="Proteomes" id="UP000433483">
    <property type="component" value="Unassembled WGS sequence"/>
</dbReference>
<accession>A0A6A3L4S0</accession>
<evidence type="ECO:0008006" key="16">
    <source>
        <dbReference type="Google" id="ProtNLM"/>
    </source>
</evidence>
<name>A0A6A3L4S0_9STRA</name>